<proteinExistence type="predicted"/>
<dbReference type="SUPFAM" id="SSF52490">
    <property type="entry name" value="Tubulin nucleotide-binding domain-like"/>
    <property type="match status" value="1"/>
</dbReference>
<dbReference type="PANTHER" id="PTHR13391:SF0">
    <property type="entry name" value="PROTEIN MISATO HOMOLOG 1"/>
    <property type="match status" value="1"/>
</dbReference>
<name>A0A812HGB2_9DINO</name>
<keyword evidence="3" id="KW-1185">Reference proteome</keyword>
<dbReference type="OrthoDB" id="271881at2759"/>
<dbReference type="InterPro" id="IPR049942">
    <property type="entry name" value="DML1/Misato"/>
</dbReference>
<comment type="caution">
    <text evidence="2">The sequence shown here is derived from an EMBL/GenBank/DDBJ whole genome shotgun (WGS) entry which is preliminary data.</text>
</comment>
<dbReference type="InterPro" id="IPR019605">
    <property type="entry name" value="Misato_II_tubulin-like"/>
</dbReference>
<protein>
    <submittedName>
        <fullName evidence="2">MSTO1 protein</fullName>
    </submittedName>
</protein>
<dbReference type="PANTHER" id="PTHR13391">
    <property type="entry name" value="MITOCHONDRIAL DISTRIBUTION REGULATOR MISATO"/>
    <property type="match status" value="1"/>
</dbReference>
<dbReference type="Pfam" id="PF10644">
    <property type="entry name" value="Misat_Tub_SegII"/>
    <property type="match status" value="1"/>
</dbReference>
<evidence type="ECO:0000259" key="1">
    <source>
        <dbReference type="Pfam" id="PF10644"/>
    </source>
</evidence>
<feature type="non-terminal residue" evidence="2">
    <location>
        <position position="1"/>
    </location>
</feature>
<gene>
    <name evidence="2" type="primary">MSTO1</name>
    <name evidence="2" type="ORF">SNAT2548_LOCUS1541</name>
</gene>
<accession>A0A812HGB2</accession>
<dbReference type="EMBL" id="CAJNDS010000086">
    <property type="protein sequence ID" value="CAE6950206.1"/>
    <property type="molecule type" value="Genomic_DNA"/>
</dbReference>
<organism evidence="2 3">
    <name type="scientific">Symbiodinium natans</name>
    <dbReference type="NCBI Taxonomy" id="878477"/>
    <lineage>
        <taxon>Eukaryota</taxon>
        <taxon>Sar</taxon>
        <taxon>Alveolata</taxon>
        <taxon>Dinophyceae</taxon>
        <taxon>Suessiales</taxon>
        <taxon>Symbiodiniaceae</taxon>
        <taxon>Symbiodinium</taxon>
    </lineage>
</organism>
<feature type="domain" description="Misato Segment II tubulin-like" evidence="1">
    <location>
        <begin position="2"/>
        <end position="74"/>
    </location>
</feature>
<dbReference type="GO" id="GO:0007005">
    <property type="term" value="P:mitochondrion organization"/>
    <property type="evidence" value="ECO:0007669"/>
    <property type="project" value="InterPro"/>
</dbReference>
<dbReference type="AlphaFoldDB" id="A0A812HGB2"/>
<evidence type="ECO:0000313" key="3">
    <source>
        <dbReference type="Proteomes" id="UP000604046"/>
    </source>
</evidence>
<dbReference type="Proteomes" id="UP000604046">
    <property type="component" value="Unassembled WGS sequence"/>
</dbReference>
<dbReference type="GO" id="GO:0005737">
    <property type="term" value="C:cytoplasm"/>
    <property type="evidence" value="ECO:0007669"/>
    <property type="project" value="TreeGrafter"/>
</dbReference>
<evidence type="ECO:0000313" key="2">
    <source>
        <dbReference type="EMBL" id="CAE6950206.1"/>
    </source>
</evidence>
<reference evidence="2" key="1">
    <citation type="submission" date="2021-02" db="EMBL/GenBank/DDBJ databases">
        <authorList>
            <person name="Dougan E. K."/>
            <person name="Rhodes N."/>
            <person name="Thang M."/>
            <person name="Chan C."/>
        </authorList>
    </citation>
    <scope>NUCLEOTIDE SEQUENCE</scope>
</reference>
<dbReference type="InterPro" id="IPR036525">
    <property type="entry name" value="Tubulin/FtsZ_GTPase_sf"/>
</dbReference>
<sequence>MEVITLQFGHFANHVGAHYWNLQDEAAAQEESAGDDEEGLIDHTRLFHAAESHGQLSWRPRAMVVDRAGALGAVVPAK</sequence>
<dbReference type="Gene3D" id="3.40.50.1440">
    <property type="entry name" value="Tubulin/FtsZ, GTPase domain"/>
    <property type="match status" value="1"/>
</dbReference>